<accession>A0A6N9Q8U2</accession>
<name>A0A6N9Q8U2_9BACL</name>
<keyword evidence="3" id="KW-1185">Reference proteome</keyword>
<dbReference type="InterPro" id="IPR026834">
    <property type="entry name" value="LHH"/>
</dbReference>
<reference evidence="2 3" key="1">
    <citation type="submission" date="2019-01" db="EMBL/GenBank/DDBJ databases">
        <title>Chengkuizengella sp. nov., isolated from deep-sea sediment of East Pacific Ocean.</title>
        <authorList>
            <person name="Yang J."/>
            <person name="Lai Q."/>
            <person name="Shao Z."/>
        </authorList>
    </citation>
    <scope>NUCLEOTIDE SEQUENCE [LARGE SCALE GENOMIC DNA]</scope>
    <source>
        <strain evidence="2 3">YPA3-1-1</strain>
    </source>
</reference>
<evidence type="ECO:0000259" key="1">
    <source>
        <dbReference type="Pfam" id="PF14411"/>
    </source>
</evidence>
<dbReference type="EMBL" id="SIJB01000059">
    <property type="protein sequence ID" value="NBI31101.1"/>
    <property type="molecule type" value="Genomic_DNA"/>
</dbReference>
<proteinExistence type="predicted"/>
<organism evidence="2 3">
    <name type="scientific">Chengkuizengella marina</name>
    <dbReference type="NCBI Taxonomy" id="2507566"/>
    <lineage>
        <taxon>Bacteria</taxon>
        <taxon>Bacillati</taxon>
        <taxon>Bacillota</taxon>
        <taxon>Bacilli</taxon>
        <taxon>Bacillales</taxon>
        <taxon>Paenibacillaceae</taxon>
        <taxon>Chengkuizengella</taxon>
    </lineage>
</organism>
<feature type="domain" description="LHH" evidence="1">
    <location>
        <begin position="151"/>
        <end position="226"/>
    </location>
</feature>
<dbReference type="AlphaFoldDB" id="A0A6N9Q8U2"/>
<comment type="caution">
    <text evidence="2">The sequence shown here is derived from an EMBL/GenBank/DDBJ whole genome shotgun (WGS) entry which is preliminary data.</text>
</comment>
<dbReference type="CDD" id="cd20745">
    <property type="entry name" value="FIX_RhsA_AHH_HNH-like"/>
    <property type="match status" value="1"/>
</dbReference>
<sequence>MNLYTYVHNNPLIYNDPSGHLTNAIMQKYGDELINDNSNNTYNPILFNLFNAVNFVYATPTDLHTTLDTIGLIPVVGEPADFVNGVWYTFEGDLANAGLSFSGMVPYAGWAATAFKLERKFWNMETIFNGKKVYQRDDLIDPNYVDEFGRTNLERMQLGRAPIGPDGKSINLHHTIQTDDGPIAEVTQSFHFDNFGTIHINPNTIPSGVDRKEFDKWKKQYWQNRALDFE</sequence>
<dbReference type="Proteomes" id="UP000448943">
    <property type="component" value="Unassembled WGS sequence"/>
</dbReference>
<evidence type="ECO:0000313" key="2">
    <source>
        <dbReference type="EMBL" id="NBI31101.1"/>
    </source>
</evidence>
<dbReference type="Pfam" id="PF14411">
    <property type="entry name" value="LHH"/>
    <property type="match status" value="1"/>
</dbReference>
<dbReference type="OrthoDB" id="1074132at2"/>
<evidence type="ECO:0000313" key="3">
    <source>
        <dbReference type="Proteomes" id="UP000448943"/>
    </source>
</evidence>
<gene>
    <name evidence="2" type="ORF">ERL59_19395</name>
</gene>
<protein>
    <recommendedName>
        <fullName evidence="1">LHH domain-containing protein</fullName>
    </recommendedName>
</protein>